<dbReference type="Gene3D" id="1.25.40.180">
    <property type="match status" value="1"/>
</dbReference>
<dbReference type="GO" id="GO:0006406">
    <property type="term" value="P:mRNA export from nucleus"/>
    <property type="evidence" value="ECO:0007669"/>
    <property type="project" value="InterPro"/>
</dbReference>
<keyword evidence="1" id="KW-0175">Coiled coil</keyword>
<dbReference type="GO" id="GO:0000339">
    <property type="term" value="F:RNA cap binding"/>
    <property type="evidence" value="ECO:0007669"/>
    <property type="project" value="InterPro"/>
</dbReference>
<dbReference type="EMBL" id="LN855484">
    <property type="protein sequence ID" value="CDP91107.1"/>
    <property type="molecule type" value="Genomic_DNA"/>
</dbReference>
<evidence type="ECO:0000256" key="1">
    <source>
        <dbReference type="SAM" id="Coils"/>
    </source>
</evidence>
<dbReference type="InterPro" id="IPR027159">
    <property type="entry name" value="CBP80"/>
</dbReference>
<dbReference type="GO" id="GO:0003729">
    <property type="term" value="F:mRNA binding"/>
    <property type="evidence" value="ECO:0007669"/>
    <property type="project" value="TreeGrafter"/>
</dbReference>
<feature type="domain" description="MIF4G-like type 2" evidence="3">
    <location>
        <begin position="1"/>
        <end position="161"/>
    </location>
</feature>
<protein>
    <submittedName>
        <fullName evidence="4">Bm3900, isoform i</fullName>
    </submittedName>
</protein>
<dbReference type="Pfam" id="PF09090">
    <property type="entry name" value="MIF4G_like_2"/>
    <property type="match status" value="1"/>
</dbReference>
<evidence type="ECO:0000256" key="2">
    <source>
        <dbReference type="SAM" id="SignalP"/>
    </source>
</evidence>
<dbReference type="AlphaFoldDB" id="A0A1I9FZS1"/>
<feature type="signal peptide" evidence="2">
    <location>
        <begin position="1"/>
        <end position="17"/>
    </location>
</feature>
<reference evidence="4" key="2">
    <citation type="submission" date="2012-12" db="EMBL/GenBank/DDBJ databases">
        <authorList>
            <consortium name="WormBase Consortium"/>
            <person name="Ghedin E."/>
            <person name="Paulini M."/>
        </authorList>
    </citation>
    <scope>NUCLEOTIDE SEQUENCE</scope>
    <source>
        <strain evidence="4">FR3</strain>
    </source>
</reference>
<organism evidence="4">
    <name type="scientific">Brugia malayi</name>
    <name type="common">Filarial nematode worm</name>
    <dbReference type="NCBI Taxonomy" id="6279"/>
    <lineage>
        <taxon>Eukaryota</taxon>
        <taxon>Metazoa</taxon>
        <taxon>Ecdysozoa</taxon>
        <taxon>Nematoda</taxon>
        <taxon>Chromadorea</taxon>
        <taxon>Rhabditida</taxon>
        <taxon>Spirurina</taxon>
        <taxon>Spiruromorpha</taxon>
        <taxon>Filarioidea</taxon>
        <taxon>Onchocercidae</taxon>
        <taxon>Brugia</taxon>
    </lineage>
</organism>
<reference evidence="4" key="1">
    <citation type="journal article" date="2007" name="Science">
        <title>Draft genome of the filarial nematode parasite Brugia malayi.</title>
        <authorList>
            <person name="Ghedin E."/>
            <person name="Wang S."/>
            <person name="Spiro D."/>
            <person name="Caler E."/>
            <person name="Zhao Q."/>
            <person name="Crabtree J."/>
            <person name="Allen J.E."/>
            <person name="Delcher A.L."/>
            <person name="Guiliano D.B."/>
            <person name="Miranda-Saavedra D."/>
            <person name="Angiuoli S.V."/>
            <person name="Creasy T."/>
            <person name="Amedeo P."/>
            <person name="Haas B."/>
            <person name="El-Sayed N.M."/>
            <person name="Wortman J.R."/>
            <person name="Feldblyum T."/>
            <person name="Tallon L."/>
            <person name="Schatz M."/>
            <person name="Shumway M."/>
            <person name="Koo H."/>
            <person name="Salzberg S.L."/>
            <person name="Schobel S."/>
            <person name="Pertea M."/>
            <person name="Pop M."/>
            <person name="White O."/>
            <person name="Barton G.J."/>
            <person name="Carlow C.K."/>
            <person name="Crawford M.J."/>
            <person name="Daub J."/>
            <person name="Dimmic M.W."/>
            <person name="Estes C.F."/>
            <person name="Foster J.M."/>
            <person name="Ganatra M."/>
            <person name="Gregory W.F."/>
            <person name="Johnson N.M."/>
            <person name="Jin J."/>
            <person name="Komuniecki R."/>
            <person name="Korf I."/>
            <person name="Kumar S."/>
            <person name="Laney S."/>
            <person name="Li B.W."/>
            <person name="Li W."/>
            <person name="Lindblom T.H."/>
            <person name="Lustigman S."/>
            <person name="Ma D."/>
            <person name="Maina C.V."/>
            <person name="Martin D.M."/>
            <person name="McCarter J.P."/>
            <person name="McReynolds L."/>
            <person name="Mitreva M."/>
            <person name="Nutman T.B."/>
            <person name="Parkinson J."/>
            <person name="Peregrin-Alvarez J.M."/>
            <person name="Poole C."/>
            <person name="Ren Q."/>
            <person name="Saunders L."/>
            <person name="Sluder A.E."/>
            <person name="Smith K."/>
            <person name="Stanke M."/>
            <person name="Unnasch T.R."/>
            <person name="Ware J."/>
            <person name="Wei A.D."/>
            <person name="Weil G."/>
            <person name="Williams D.J."/>
            <person name="Zhang Y."/>
            <person name="Williams S.A."/>
            <person name="Fraser-Liggett C."/>
            <person name="Slatko B."/>
            <person name="Blaxter M.L."/>
            <person name="Scott A.L."/>
        </authorList>
    </citation>
    <scope>NUCLEOTIDE SEQUENCE</scope>
    <source>
        <strain evidence="4">FR3</strain>
    </source>
</reference>
<dbReference type="InterPro" id="IPR016024">
    <property type="entry name" value="ARM-type_fold"/>
</dbReference>
<evidence type="ECO:0000259" key="3">
    <source>
        <dbReference type="Pfam" id="PF09090"/>
    </source>
</evidence>
<dbReference type="GO" id="GO:0005846">
    <property type="term" value="C:nuclear cap binding complex"/>
    <property type="evidence" value="ECO:0007669"/>
    <property type="project" value="InterPro"/>
</dbReference>
<gene>
    <name evidence="4" type="primary">Bm3900</name>
    <name evidence="4" type="ORF">BM_Bm3900</name>
</gene>
<dbReference type="InterPro" id="IPR015174">
    <property type="entry name" value="MIF4G-like_typ-2"/>
</dbReference>
<feature type="chain" id="PRO_5009328290" evidence="2">
    <location>
        <begin position="18"/>
        <end position="196"/>
    </location>
</feature>
<proteinExistence type="predicted"/>
<dbReference type="SUPFAM" id="SSF48371">
    <property type="entry name" value="ARM repeat"/>
    <property type="match status" value="1"/>
</dbReference>
<dbReference type="PANTHER" id="PTHR12412:SF2">
    <property type="entry name" value="NUCLEAR CAP-BINDING PROTEIN SUBUNIT 1"/>
    <property type="match status" value="1"/>
</dbReference>
<accession>A0A1I9FZS1</accession>
<dbReference type="PANTHER" id="PTHR12412">
    <property type="entry name" value="CAP BINDING PROTEIN"/>
    <property type="match status" value="1"/>
</dbReference>
<keyword evidence="2" id="KW-0732">Signal</keyword>
<sequence length="196" mass="23275">MIIVLVTKLLKMSLVDASAVVAWLFSDEMKPEFERLWIWEILNIALEHVSGHVRRNRQAIENAKLKKEEKELNDEKDDFDMETNEHDDMADPNAVESFVKESEFADLHECLKNLLLDVLHKFTVTLTEHIVNSESNGNDFQNNWYLYVTGRFKNVFLKYWRDLFEFREALEKELFKEFAIDSNVMENYNQFKALMT</sequence>
<evidence type="ECO:0000313" key="4">
    <source>
        <dbReference type="EMBL" id="CDP91107.1"/>
    </source>
</evidence>
<feature type="coiled-coil region" evidence="1">
    <location>
        <begin position="53"/>
        <end position="85"/>
    </location>
</feature>
<dbReference type="GO" id="GO:0005634">
    <property type="term" value="C:nucleus"/>
    <property type="evidence" value="ECO:0007669"/>
    <property type="project" value="TreeGrafter"/>
</dbReference>
<name>A0A1I9FZS1_BRUMA</name>
<dbReference type="GO" id="GO:0000184">
    <property type="term" value="P:nuclear-transcribed mRNA catabolic process, nonsense-mediated decay"/>
    <property type="evidence" value="ECO:0007669"/>
    <property type="project" value="TreeGrafter"/>
</dbReference>